<dbReference type="FunFam" id="3.30.450.260:FF:000002">
    <property type="entry name" value="guanylate cyclase soluble subunit alpha-2"/>
    <property type="match status" value="1"/>
</dbReference>
<dbReference type="InterPro" id="IPR042463">
    <property type="entry name" value="HNOB_dom_associated_sf"/>
</dbReference>
<feature type="domain" description="Heme NO-binding" evidence="4">
    <location>
        <begin position="4"/>
        <end position="173"/>
    </location>
</feature>
<dbReference type="GO" id="GO:0019934">
    <property type="term" value="P:cGMP-mediated signaling"/>
    <property type="evidence" value="ECO:0007669"/>
    <property type="project" value="TreeGrafter"/>
</dbReference>
<dbReference type="GO" id="GO:0070482">
    <property type="term" value="P:response to oxygen levels"/>
    <property type="evidence" value="ECO:0007669"/>
    <property type="project" value="TreeGrafter"/>
</dbReference>
<evidence type="ECO:0000313" key="7">
    <source>
        <dbReference type="Proteomes" id="UP001152795"/>
    </source>
</evidence>
<reference evidence="6" key="1">
    <citation type="submission" date="2020-04" db="EMBL/GenBank/DDBJ databases">
        <authorList>
            <person name="Alioto T."/>
            <person name="Alioto T."/>
            <person name="Gomez Garrido J."/>
        </authorList>
    </citation>
    <scope>NUCLEOTIDE SEQUENCE</scope>
    <source>
        <strain evidence="6">A484AB</strain>
    </source>
</reference>
<proteinExistence type="predicted"/>
<evidence type="ECO:0000256" key="2">
    <source>
        <dbReference type="ARBA" id="ARBA00022741"/>
    </source>
</evidence>
<dbReference type="GO" id="GO:0008074">
    <property type="term" value="C:guanylate cyclase complex, soluble"/>
    <property type="evidence" value="ECO:0007669"/>
    <property type="project" value="TreeGrafter"/>
</dbReference>
<dbReference type="Gene3D" id="3.90.1520.10">
    <property type="entry name" value="H-NOX domain"/>
    <property type="match status" value="1"/>
</dbReference>
<feature type="domain" description="Haem NO binding associated" evidence="5">
    <location>
        <begin position="218"/>
        <end position="402"/>
    </location>
</feature>
<dbReference type="Gene3D" id="6.10.250.780">
    <property type="match status" value="1"/>
</dbReference>
<dbReference type="Proteomes" id="UP001152795">
    <property type="component" value="Unassembled WGS sequence"/>
</dbReference>
<keyword evidence="3" id="KW-0141">cGMP biosynthesis</keyword>
<evidence type="ECO:0000313" key="6">
    <source>
        <dbReference type="EMBL" id="CAB4000994.1"/>
    </source>
</evidence>
<dbReference type="Pfam" id="PF07700">
    <property type="entry name" value="HNOB"/>
    <property type="match status" value="1"/>
</dbReference>
<evidence type="ECO:0000259" key="4">
    <source>
        <dbReference type="Pfam" id="PF07700"/>
    </source>
</evidence>
<dbReference type="PANTHER" id="PTHR45655">
    <property type="entry name" value="GUANYLATE CYCLASE SOLUBLE SUBUNIT BETA-2"/>
    <property type="match status" value="1"/>
</dbReference>
<dbReference type="InterPro" id="IPR024096">
    <property type="entry name" value="NO_sig/Golgi_transp_ligand-bd"/>
</dbReference>
<dbReference type="OrthoDB" id="6127067at2759"/>
<protein>
    <recommendedName>
        <fullName evidence="1">guanylate cyclase</fullName>
        <ecNumber evidence="1">4.6.1.2</ecNumber>
    </recommendedName>
</protein>
<dbReference type="InterPro" id="IPR011644">
    <property type="entry name" value="Heme_NO-bd"/>
</dbReference>
<keyword evidence="7" id="KW-1185">Reference proteome</keyword>
<dbReference type="GO" id="GO:0000166">
    <property type="term" value="F:nucleotide binding"/>
    <property type="evidence" value="ECO:0007669"/>
    <property type="project" value="UniProtKB-KW"/>
</dbReference>
<comment type="caution">
    <text evidence="6">The sequence shown here is derived from an EMBL/GenBank/DDBJ whole genome shotgun (WGS) entry which is preliminary data.</text>
</comment>
<sequence length="406" mass="45863">MLAFIHKILYDLVVETYGVQKWNEISEEAGLSDNDTEEFCDSDNHGKVYEDEIIWKIVKIASRILDTSIDDLLDAFGVKFVNVSFADHHKMLTSLGCSLHSLLNNLDHMHQVFKEAKKYDGMKAPSFTCEPADSEGRALVVHYYSVRRGLEKFVCGALRQCAKVIYDVTVAVNVFKEFDPETGCVSFKIESSDASLIGQAKGENGQTQRNKSTSVKDLPISMETFCKAFPFHIIFNRNFEIVQMGSALVRILGGTLSNNNRRLSDYFTLVRPDIEWSFRSIQAQCNSSFLLHLNSSISEKIKRVINLTGQMISIPESECILYVGSPVVENLDHLRKQGLYISDIPIHDATRDLILVSEQSKAQGGLKKRLQSLKAKVQETSAELENEKKKTEDLLERFFPKMLLSS</sequence>
<dbReference type="GO" id="GO:0020037">
    <property type="term" value="F:heme binding"/>
    <property type="evidence" value="ECO:0007669"/>
    <property type="project" value="InterPro"/>
</dbReference>
<dbReference type="GO" id="GO:0004383">
    <property type="term" value="F:guanylate cyclase activity"/>
    <property type="evidence" value="ECO:0007669"/>
    <property type="project" value="UniProtKB-EC"/>
</dbReference>
<organism evidence="6 7">
    <name type="scientific">Paramuricea clavata</name>
    <name type="common">Red gorgonian</name>
    <name type="synonym">Violescent sea-whip</name>
    <dbReference type="NCBI Taxonomy" id="317549"/>
    <lineage>
        <taxon>Eukaryota</taxon>
        <taxon>Metazoa</taxon>
        <taxon>Cnidaria</taxon>
        <taxon>Anthozoa</taxon>
        <taxon>Octocorallia</taxon>
        <taxon>Malacalcyonacea</taxon>
        <taxon>Plexauridae</taxon>
        <taxon>Paramuricea</taxon>
    </lineage>
</organism>
<dbReference type="AlphaFoldDB" id="A0A6S7H868"/>
<dbReference type="SUPFAM" id="SSF111126">
    <property type="entry name" value="Ligand-binding domain in the NO signalling and Golgi transport"/>
    <property type="match status" value="1"/>
</dbReference>
<dbReference type="InterPro" id="IPR011645">
    <property type="entry name" value="HNOB_dom_associated"/>
</dbReference>
<keyword evidence="2" id="KW-0547">Nucleotide-binding</keyword>
<evidence type="ECO:0000259" key="5">
    <source>
        <dbReference type="Pfam" id="PF07701"/>
    </source>
</evidence>
<dbReference type="InterPro" id="IPR038158">
    <property type="entry name" value="H-NOX_domain_sf"/>
</dbReference>
<evidence type="ECO:0000256" key="3">
    <source>
        <dbReference type="ARBA" id="ARBA00023293"/>
    </source>
</evidence>
<dbReference type="Pfam" id="PF07701">
    <property type="entry name" value="HNOBA"/>
    <property type="match status" value="1"/>
</dbReference>
<name>A0A6S7H868_PARCT</name>
<accession>A0A6S7H868</accession>
<evidence type="ECO:0000256" key="1">
    <source>
        <dbReference type="ARBA" id="ARBA00012202"/>
    </source>
</evidence>
<gene>
    <name evidence="6" type="ORF">PACLA_8A087351</name>
</gene>
<dbReference type="EC" id="4.6.1.2" evidence="1"/>
<dbReference type="PANTHER" id="PTHR45655:SF6">
    <property type="entry name" value="HEAD-SPECIFIC GUANYLATE CYCLASE"/>
    <property type="match status" value="1"/>
</dbReference>
<dbReference type="Gene3D" id="3.30.450.260">
    <property type="entry name" value="Haem NO binding associated domain"/>
    <property type="match status" value="1"/>
</dbReference>
<dbReference type="EMBL" id="CACRXK020003978">
    <property type="protein sequence ID" value="CAB4000994.1"/>
    <property type="molecule type" value="Genomic_DNA"/>
</dbReference>